<feature type="domain" description="FHA" evidence="1">
    <location>
        <begin position="199"/>
        <end position="242"/>
    </location>
</feature>
<accession>A0A1N6NB35</accession>
<dbReference type="OrthoDB" id="9801841at2"/>
<dbReference type="PANTHER" id="PTHR23308">
    <property type="entry name" value="NUCLEAR INHIBITOR OF PROTEIN PHOSPHATASE-1"/>
    <property type="match status" value="1"/>
</dbReference>
<dbReference type="Proteomes" id="UP000186819">
    <property type="component" value="Unassembled WGS sequence"/>
</dbReference>
<dbReference type="Gene3D" id="3.30.70.1230">
    <property type="entry name" value="Nucleotide cyclase"/>
    <property type="match status" value="1"/>
</dbReference>
<dbReference type="SUPFAM" id="SSF55073">
    <property type="entry name" value="Nucleotide cyclase"/>
    <property type="match status" value="1"/>
</dbReference>
<dbReference type="InterPro" id="IPR008984">
    <property type="entry name" value="SMAD_FHA_dom_sf"/>
</dbReference>
<reference evidence="3" key="1">
    <citation type="submission" date="2017-01" db="EMBL/GenBank/DDBJ databases">
        <authorList>
            <person name="Varghese N."/>
            <person name="Submissions S."/>
        </authorList>
    </citation>
    <scope>NUCLEOTIDE SEQUENCE [LARGE SCALE GENOMIC DNA]</scope>
    <source>
        <strain evidence="3">ATCC 51758</strain>
    </source>
</reference>
<proteinExistence type="predicted"/>
<dbReference type="InterPro" id="IPR000253">
    <property type="entry name" value="FHA_dom"/>
</dbReference>
<keyword evidence="3" id="KW-1185">Reference proteome</keyword>
<dbReference type="PROSITE" id="PS50006">
    <property type="entry name" value="FHA_DOMAIN"/>
    <property type="match status" value="1"/>
</dbReference>
<dbReference type="Gene3D" id="2.60.200.20">
    <property type="match status" value="1"/>
</dbReference>
<dbReference type="Pfam" id="PF00498">
    <property type="entry name" value="FHA"/>
    <property type="match status" value="1"/>
</dbReference>
<dbReference type="SUPFAM" id="SSF49879">
    <property type="entry name" value="SMAD/FHA domain"/>
    <property type="match status" value="1"/>
</dbReference>
<dbReference type="InterPro" id="IPR050923">
    <property type="entry name" value="Cell_Proc_Reg/RNA_Proc"/>
</dbReference>
<dbReference type="CDD" id="cd00060">
    <property type="entry name" value="FHA"/>
    <property type="match status" value="1"/>
</dbReference>
<evidence type="ECO:0000259" key="1">
    <source>
        <dbReference type="PROSITE" id="PS50006"/>
    </source>
</evidence>
<evidence type="ECO:0000313" key="2">
    <source>
        <dbReference type="EMBL" id="SIP89288.1"/>
    </source>
</evidence>
<dbReference type="RefSeq" id="WP_076600243.1">
    <property type="nucleotide sequence ID" value="NZ_FTMD01000001.1"/>
</dbReference>
<sequence length="284" mass="30271">MTQPNNVCVLVAAIPGADRIADALDAAEARRALERCMHRIDLAIEANGGTAQRRGAARVCATFPRADEAVLSTCEMFDRVQSLPPLRGLRMTISVGLHSGAADADDAELGATRLAETAKPGHALASEAVVMQLSATGRQFVAASPSRNPALAGLGWTAFAVARQPATTASVPVEKRIEQRVRIRHGQDTLFVDESRPVVLLGRELGNDVVIADPRASRQHARIERRREGFVLIDQSTNGTFLADDDGNESCIKGAELVLAGSGRIGCGFSASEIERELVFIDIV</sequence>
<dbReference type="InterPro" id="IPR029787">
    <property type="entry name" value="Nucleotide_cyclase"/>
</dbReference>
<dbReference type="EMBL" id="FTMD01000001">
    <property type="protein sequence ID" value="SIP89288.1"/>
    <property type="molecule type" value="Genomic_DNA"/>
</dbReference>
<evidence type="ECO:0000313" key="3">
    <source>
        <dbReference type="Proteomes" id="UP000186819"/>
    </source>
</evidence>
<gene>
    <name evidence="2" type="ORF">SAMN05421829_101212</name>
</gene>
<name>A0A1N6NB35_9RHOO</name>
<organism evidence="2 3">
    <name type="scientific">Aromatoleum tolulyticum</name>
    <dbReference type="NCBI Taxonomy" id="34027"/>
    <lineage>
        <taxon>Bacteria</taxon>
        <taxon>Pseudomonadati</taxon>
        <taxon>Pseudomonadota</taxon>
        <taxon>Betaproteobacteria</taxon>
        <taxon>Rhodocyclales</taxon>
        <taxon>Rhodocyclaceae</taxon>
        <taxon>Aromatoleum</taxon>
    </lineage>
</organism>
<dbReference type="AlphaFoldDB" id="A0A1N6NB35"/>
<protein>
    <submittedName>
        <fullName evidence="2">FHA domain-containing protein</fullName>
    </submittedName>
</protein>
<dbReference type="STRING" id="34027.SAMN05421829_101212"/>
<dbReference type="SMART" id="SM00240">
    <property type="entry name" value="FHA"/>
    <property type="match status" value="1"/>
</dbReference>